<evidence type="ECO:0000313" key="1">
    <source>
        <dbReference type="EMBL" id="MDR7355570.1"/>
    </source>
</evidence>
<keyword evidence="2" id="KW-1185">Reference proteome</keyword>
<dbReference type="InterPro" id="IPR028037">
    <property type="entry name" value="Antitoxin_Rv0909/MT0933"/>
</dbReference>
<dbReference type="RefSeq" id="WP_277103398.1">
    <property type="nucleotide sequence ID" value="NZ_BAAAJS010000072.1"/>
</dbReference>
<gene>
    <name evidence="1" type="ORF">J2S37_002108</name>
</gene>
<reference evidence="1 2" key="1">
    <citation type="submission" date="2023-07" db="EMBL/GenBank/DDBJ databases">
        <title>Sequencing the genomes of 1000 actinobacteria strains.</title>
        <authorList>
            <person name="Klenk H.-P."/>
        </authorList>
    </citation>
    <scope>NUCLEOTIDE SEQUENCE [LARGE SCALE GENOMIC DNA]</scope>
    <source>
        <strain evidence="1 2">DSM 44508</strain>
    </source>
</reference>
<name>A0ABU2BAD7_9CORY</name>
<dbReference type="Proteomes" id="UP001183619">
    <property type="component" value="Unassembled WGS sequence"/>
</dbReference>
<protein>
    <recommendedName>
        <fullName evidence="3">Antitoxin</fullName>
    </recommendedName>
</protein>
<dbReference type="Pfam" id="PF14013">
    <property type="entry name" value="MT0933_antitox"/>
    <property type="match status" value="1"/>
</dbReference>
<evidence type="ECO:0000313" key="2">
    <source>
        <dbReference type="Proteomes" id="UP001183619"/>
    </source>
</evidence>
<accession>A0ABU2BAD7</accession>
<comment type="caution">
    <text evidence="1">The sequence shown here is derived from an EMBL/GenBank/DDBJ whole genome shotgun (WGS) entry which is preliminary data.</text>
</comment>
<dbReference type="EMBL" id="JAVDYF010000001">
    <property type="protein sequence ID" value="MDR7355570.1"/>
    <property type="molecule type" value="Genomic_DNA"/>
</dbReference>
<organism evidence="1 2">
    <name type="scientific">Corynebacterium felinum</name>
    <dbReference type="NCBI Taxonomy" id="131318"/>
    <lineage>
        <taxon>Bacteria</taxon>
        <taxon>Bacillati</taxon>
        <taxon>Actinomycetota</taxon>
        <taxon>Actinomycetes</taxon>
        <taxon>Mycobacteriales</taxon>
        <taxon>Corynebacteriaceae</taxon>
        <taxon>Corynebacterium</taxon>
    </lineage>
</organism>
<sequence>MSVFDKAKELLNSEKGEQISDAVLDKAADLAKDKLGADKADKIEAVRKAADEKLGNE</sequence>
<evidence type="ECO:0008006" key="3">
    <source>
        <dbReference type="Google" id="ProtNLM"/>
    </source>
</evidence>
<proteinExistence type="predicted"/>